<comment type="caution">
    <text evidence="2">The sequence shown here is derived from an EMBL/GenBank/DDBJ whole genome shotgun (WGS) entry which is preliminary data.</text>
</comment>
<evidence type="ECO:0000256" key="1">
    <source>
        <dbReference type="SAM" id="SignalP"/>
    </source>
</evidence>
<feature type="signal peptide" evidence="1">
    <location>
        <begin position="1"/>
        <end position="18"/>
    </location>
</feature>
<proteinExistence type="predicted"/>
<accession>A0AAW1LQ04</accession>
<organism evidence="2 3">
    <name type="scientific">Popillia japonica</name>
    <name type="common">Japanese beetle</name>
    <dbReference type="NCBI Taxonomy" id="7064"/>
    <lineage>
        <taxon>Eukaryota</taxon>
        <taxon>Metazoa</taxon>
        <taxon>Ecdysozoa</taxon>
        <taxon>Arthropoda</taxon>
        <taxon>Hexapoda</taxon>
        <taxon>Insecta</taxon>
        <taxon>Pterygota</taxon>
        <taxon>Neoptera</taxon>
        <taxon>Endopterygota</taxon>
        <taxon>Coleoptera</taxon>
        <taxon>Polyphaga</taxon>
        <taxon>Scarabaeiformia</taxon>
        <taxon>Scarabaeidae</taxon>
        <taxon>Rutelinae</taxon>
        <taxon>Popillia</taxon>
    </lineage>
</organism>
<gene>
    <name evidence="2" type="ORF">QE152_g10742</name>
</gene>
<evidence type="ECO:0000313" key="3">
    <source>
        <dbReference type="Proteomes" id="UP001458880"/>
    </source>
</evidence>
<feature type="chain" id="PRO_5043810967" evidence="1">
    <location>
        <begin position="19"/>
        <end position="260"/>
    </location>
</feature>
<name>A0AAW1LQ04_POPJA</name>
<reference evidence="2 3" key="1">
    <citation type="journal article" date="2024" name="BMC Genomics">
        <title>De novo assembly and annotation of Popillia japonica's genome with initial clues to its potential as an invasive pest.</title>
        <authorList>
            <person name="Cucini C."/>
            <person name="Boschi S."/>
            <person name="Funari R."/>
            <person name="Cardaioli E."/>
            <person name="Iannotti N."/>
            <person name="Marturano G."/>
            <person name="Paoli F."/>
            <person name="Bruttini M."/>
            <person name="Carapelli A."/>
            <person name="Frati F."/>
            <person name="Nardi F."/>
        </authorList>
    </citation>
    <scope>NUCLEOTIDE SEQUENCE [LARGE SCALE GENOMIC DNA]</scope>
    <source>
        <strain evidence="2">DMR45628</strain>
    </source>
</reference>
<dbReference type="EMBL" id="JASPKY010000100">
    <property type="protein sequence ID" value="KAK9737381.1"/>
    <property type="molecule type" value="Genomic_DNA"/>
</dbReference>
<sequence length="260" mass="27557">MRTLQVLTLLAVVANTYSISRFSAKRGIDNTGIGTYGNLNSYSESGIGDALSGLKASGQSYNFLINSPPIETFFDNSGQYLKDYDVGNQNLFSQLTQPELSYQAGEQNLPSYANQKYSNPGDISFLNSYRGVSASDNGYKANLVGLGAYGSSSGLNNIKFSPQPVLSSAPLSTRLTSSPIAVSYPTAVVPVSRYTPAYPPYQQVNPNPIQQAPISLGSGSLGITRLSNGNFALGSGSIGYGGSPPIVGQRPKIQQQIPIF</sequence>
<keyword evidence="3" id="KW-1185">Reference proteome</keyword>
<dbReference type="AlphaFoldDB" id="A0AAW1LQ04"/>
<evidence type="ECO:0000313" key="2">
    <source>
        <dbReference type="EMBL" id="KAK9737381.1"/>
    </source>
</evidence>
<keyword evidence="1" id="KW-0732">Signal</keyword>
<protein>
    <submittedName>
        <fullName evidence="2">Uncharacterized protein</fullName>
    </submittedName>
</protein>
<dbReference type="Proteomes" id="UP001458880">
    <property type="component" value="Unassembled WGS sequence"/>
</dbReference>